<dbReference type="GO" id="GO:0008081">
    <property type="term" value="F:phosphoric diester hydrolase activity"/>
    <property type="evidence" value="ECO:0007669"/>
    <property type="project" value="InterPro"/>
</dbReference>
<organism evidence="1 2">
    <name type="scientific">Mesocestoides corti</name>
    <name type="common">Flatworm</name>
    <dbReference type="NCBI Taxonomy" id="53468"/>
    <lineage>
        <taxon>Eukaryota</taxon>
        <taxon>Metazoa</taxon>
        <taxon>Spiralia</taxon>
        <taxon>Lophotrochozoa</taxon>
        <taxon>Platyhelminthes</taxon>
        <taxon>Cestoda</taxon>
        <taxon>Eucestoda</taxon>
        <taxon>Cyclophyllidea</taxon>
        <taxon>Mesocestoididae</taxon>
        <taxon>Mesocestoides</taxon>
    </lineage>
</organism>
<dbReference type="Proteomes" id="UP000267029">
    <property type="component" value="Unassembled WGS sequence"/>
</dbReference>
<dbReference type="AlphaFoldDB" id="A0A0R3UC35"/>
<sequence length="95" mass="10981">MADIYHIGTQSLVKSNQHFVVMASCDREHDFRQRGVKLALNYGLETESQSAHEFCVSLTVPRNGQTEEHDYQHKGNINQVFPLTIDQFVTYFSLY</sequence>
<keyword evidence="2" id="KW-1185">Reference proteome</keyword>
<dbReference type="PROSITE" id="PS00126">
    <property type="entry name" value="PDEASE_I_1"/>
    <property type="match status" value="1"/>
</dbReference>
<gene>
    <name evidence="1" type="ORF">MCOS_LOCUS4484</name>
</gene>
<protein>
    <submittedName>
        <fullName evidence="1 3">Uncharacterized protein</fullName>
    </submittedName>
</protein>
<evidence type="ECO:0000313" key="1">
    <source>
        <dbReference type="EMBL" id="VDD78481.1"/>
    </source>
</evidence>
<dbReference type="WBParaSite" id="MCU_013181-RA">
    <property type="protein sequence ID" value="MCU_013181-RA"/>
    <property type="gene ID" value="MCU_013181"/>
</dbReference>
<evidence type="ECO:0000313" key="2">
    <source>
        <dbReference type="Proteomes" id="UP000267029"/>
    </source>
</evidence>
<name>A0A0R3UC35_MESCO</name>
<accession>A0A0R3UC35</accession>
<reference evidence="1 2" key="1">
    <citation type="submission" date="2018-10" db="EMBL/GenBank/DDBJ databases">
        <authorList>
            <consortium name="Pathogen Informatics"/>
        </authorList>
    </citation>
    <scope>NUCLEOTIDE SEQUENCE [LARGE SCALE GENOMIC DNA]</scope>
</reference>
<reference evidence="3" key="2">
    <citation type="submission" date="2019-11" db="UniProtKB">
        <authorList>
            <consortium name="WormBaseParasite"/>
        </authorList>
    </citation>
    <scope>IDENTIFICATION</scope>
</reference>
<dbReference type="EMBL" id="UXSR01001720">
    <property type="protein sequence ID" value="VDD78481.1"/>
    <property type="molecule type" value="Genomic_DNA"/>
</dbReference>
<evidence type="ECO:0000313" key="3">
    <source>
        <dbReference type="WBParaSite" id="MCU_013181-RA"/>
    </source>
</evidence>
<proteinExistence type="predicted"/>
<dbReference type="InterPro" id="IPR023174">
    <property type="entry name" value="PDEase_CS"/>
</dbReference>